<evidence type="ECO:0000313" key="2">
    <source>
        <dbReference type="EMBL" id="KAG6374710.1"/>
    </source>
</evidence>
<feature type="chain" id="PRO_5034791543" evidence="1">
    <location>
        <begin position="21"/>
        <end position="76"/>
    </location>
</feature>
<keyword evidence="1" id="KW-0732">Signal</keyword>
<comment type="caution">
    <text evidence="2">The sequence shown here is derived from an EMBL/GenBank/DDBJ whole genome shotgun (WGS) entry which is preliminary data.</text>
</comment>
<accession>A0A8I2YM75</accession>
<keyword evidence="3" id="KW-1185">Reference proteome</keyword>
<evidence type="ECO:0000313" key="3">
    <source>
        <dbReference type="Proteomes" id="UP000683000"/>
    </source>
</evidence>
<dbReference type="EMBL" id="JAGFBS010000017">
    <property type="protein sequence ID" value="KAG6374710.1"/>
    <property type="molecule type" value="Genomic_DNA"/>
</dbReference>
<feature type="signal peptide" evidence="1">
    <location>
        <begin position="1"/>
        <end position="20"/>
    </location>
</feature>
<name>A0A8I2YM75_9AGAM</name>
<reference evidence="2" key="1">
    <citation type="submission" date="2021-03" db="EMBL/GenBank/DDBJ databases">
        <title>Evolutionary innovations through gain and loss of genes in the ectomycorrhizal Boletales.</title>
        <authorList>
            <person name="Wu G."/>
            <person name="Miyauchi S."/>
            <person name="Morin E."/>
            <person name="Yang Z.-L."/>
            <person name="Xu J."/>
            <person name="Martin F.M."/>
        </authorList>
    </citation>
    <scope>NUCLEOTIDE SEQUENCE</scope>
    <source>
        <strain evidence="2">BR01</strain>
    </source>
</reference>
<proteinExistence type="predicted"/>
<protein>
    <submittedName>
        <fullName evidence="2">Uncharacterized protein</fullName>
    </submittedName>
</protein>
<dbReference type="AlphaFoldDB" id="A0A8I2YM75"/>
<organism evidence="2 3">
    <name type="scientific">Boletus reticuloceps</name>
    <dbReference type="NCBI Taxonomy" id="495285"/>
    <lineage>
        <taxon>Eukaryota</taxon>
        <taxon>Fungi</taxon>
        <taxon>Dikarya</taxon>
        <taxon>Basidiomycota</taxon>
        <taxon>Agaricomycotina</taxon>
        <taxon>Agaricomycetes</taxon>
        <taxon>Agaricomycetidae</taxon>
        <taxon>Boletales</taxon>
        <taxon>Boletineae</taxon>
        <taxon>Boletaceae</taxon>
        <taxon>Boletoideae</taxon>
        <taxon>Boletus</taxon>
    </lineage>
</organism>
<evidence type="ECO:0000256" key="1">
    <source>
        <dbReference type="SAM" id="SignalP"/>
    </source>
</evidence>
<dbReference type="Proteomes" id="UP000683000">
    <property type="component" value="Unassembled WGS sequence"/>
</dbReference>
<sequence length="76" mass="8048">MRLSSLLPLSLLALATLGNASHLQLSSRIGFASSLLNDTKNMEYTNITLNGKPFPDAGSSDLWVSAPVPGAISQNY</sequence>
<gene>
    <name evidence="2" type="ORF">JVT61DRAFT_4080</name>
</gene>